<sequence length="183" mass="20890">MGKKKSPSSLGGGEVTKETSDDGKKSVIRIARLFTTMQKKGSDWNRREREGIKLIEEFQLALLALRDAQTVAPIEADREKEEAIVLDRSGEQERSCGMRRGGDQQVEATQLRPVDYLQMMSQELATFEAEYQHIEALLRLISFETSTDELRTLVISWTTSPFLYPAQTRCFLQRHLLSNQLHT</sequence>
<dbReference type="AlphaFoldDB" id="A0AAV0UBZ6"/>
<comment type="caution">
    <text evidence="2">The sequence shown here is derived from an EMBL/GenBank/DDBJ whole genome shotgun (WGS) entry which is preliminary data.</text>
</comment>
<dbReference type="Proteomes" id="UP001162029">
    <property type="component" value="Unassembled WGS sequence"/>
</dbReference>
<gene>
    <name evidence="2" type="ORF">PDE001_LOCUS5734</name>
</gene>
<name>A0AAV0UBZ6_9STRA</name>
<proteinExistence type="predicted"/>
<evidence type="ECO:0000313" key="2">
    <source>
        <dbReference type="EMBL" id="CAI5734522.1"/>
    </source>
</evidence>
<keyword evidence="3" id="KW-1185">Reference proteome</keyword>
<accession>A0AAV0UBZ6</accession>
<dbReference type="EMBL" id="CANTFM010001073">
    <property type="protein sequence ID" value="CAI5734522.1"/>
    <property type="molecule type" value="Genomic_DNA"/>
</dbReference>
<reference evidence="2" key="1">
    <citation type="submission" date="2022-12" db="EMBL/GenBank/DDBJ databases">
        <authorList>
            <person name="Webb A."/>
        </authorList>
    </citation>
    <scope>NUCLEOTIDE SEQUENCE</scope>
    <source>
        <strain evidence="2">Pd1</strain>
    </source>
</reference>
<evidence type="ECO:0000256" key="1">
    <source>
        <dbReference type="SAM" id="MobiDB-lite"/>
    </source>
</evidence>
<protein>
    <submittedName>
        <fullName evidence="2">Uncharacterized protein</fullName>
    </submittedName>
</protein>
<evidence type="ECO:0000313" key="3">
    <source>
        <dbReference type="Proteomes" id="UP001162029"/>
    </source>
</evidence>
<organism evidence="2 3">
    <name type="scientific">Peronospora destructor</name>
    <dbReference type="NCBI Taxonomy" id="86335"/>
    <lineage>
        <taxon>Eukaryota</taxon>
        <taxon>Sar</taxon>
        <taxon>Stramenopiles</taxon>
        <taxon>Oomycota</taxon>
        <taxon>Peronosporomycetes</taxon>
        <taxon>Peronosporales</taxon>
        <taxon>Peronosporaceae</taxon>
        <taxon>Peronospora</taxon>
    </lineage>
</organism>
<feature type="region of interest" description="Disordered" evidence="1">
    <location>
        <begin position="1"/>
        <end position="23"/>
    </location>
</feature>